<dbReference type="STRING" id="82374.NZ47_06145"/>
<keyword evidence="9" id="KW-0799">Topoisomerase</keyword>
<keyword evidence="8" id="KW-0460">Magnesium</keyword>
<dbReference type="GO" id="GO:0006310">
    <property type="term" value="P:DNA recombination"/>
    <property type="evidence" value="ECO:0007669"/>
    <property type="project" value="TreeGrafter"/>
</dbReference>
<dbReference type="CDD" id="cd03362">
    <property type="entry name" value="TOPRIM_TopoIA_TopoIII"/>
    <property type="match status" value="1"/>
</dbReference>
<evidence type="ECO:0000313" key="18">
    <source>
        <dbReference type="EMBL" id="KHM52212.1"/>
    </source>
</evidence>
<dbReference type="GO" id="GO:0043597">
    <property type="term" value="C:cytoplasmic replication fork"/>
    <property type="evidence" value="ECO:0007669"/>
    <property type="project" value="TreeGrafter"/>
</dbReference>
<comment type="catalytic activity">
    <reaction evidence="1">
        <text>ATP-independent breakage of single-stranded DNA, followed by passage and rejoining.</text>
        <dbReference type="EC" id="5.6.2.1"/>
    </reaction>
</comment>
<dbReference type="InterPro" id="IPR013497">
    <property type="entry name" value="Topo_IA_cen"/>
</dbReference>
<dbReference type="InterPro" id="IPR013826">
    <property type="entry name" value="Topo_IA_cen_sub3"/>
</dbReference>
<dbReference type="Gene3D" id="3.40.50.140">
    <property type="match status" value="1"/>
</dbReference>
<proteinExistence type="inferred from homology"/>
<dbReference type="InterPro" id="IPR006171">
    <property type="entry name" value="TOPRIM_dom"/>
</dbReference>
<feature type="region of interest" description="Disordered" evidence="16">
    <location>
        <begin position="452"/>
        <end position="474"/>
    </location>
</feature>
<dbReference type="Gene3D" id="1.10.460.10">
    <property type="entry name" value="Topoisomerase I, domain 2"/>
    <property type="match status" value="1"/>
</dbReference>
<dbReference type="GO" id="GO:0003677">
    <property type="term" value="F:DNA binding"/>
    <property type="evidence" value="ECO:0007669"/>
    <property type="project" value="UniProtKB-KW"/>
</dbReference>
<evidence type="ECO:0000256" key="2">
    <source>
        <dbReference type="ARBA" id="ARBA00009446"/>
    </source>
</evidence>
<dbReference type="InterPro" id="IPR000380">
    <property type="entry name" value="Topo_IA"/>
</dbReference>
<dbReference type="EC" id="5.6.2.1" evidence="3"/>
<dbReference type="SMART" id="SM00437">
    <property type="entry name" value="TOP1Ac"/>
    <property type="match status" value="1"/>
</dbReference>
<evidence type="ECO:0000256" key="14">
    <source>
        <dbReference type="ARBA" id="ARBA00032235"/>
    </source>
</evidence>
<protein>
    <recommendedName>
        <fullName evidence="3">DNA topoisomerase</fullName>
        <ecNumber evidence="3">5.6.2.1</ecNumber>
    </recommendedName>
    <alternativeName>
        <fullName evidence="15">Omega-protein</fullName>
    </alternativeName>
    <alternativeName>
        <fullName evidence="14">Relaxing enzyme</fullName>
    </alternativeName>
    <alternativeName>
        <fullName evidence="12">Swivelase</fullName>
    </alternativeName>
    <alternativeName>
        <fullName evidence="13">Untwisting enzyme</fullName>
    </alternativeName>
</protein>
<dbReference type="GO" id="GO:0003917">
    <property type="term" value="F:DNA topoisomerase type I (single strand cut, ATP-independent) activity"/>
    <property type="evidence" value="ECO:0007669"/>
    <property type="project" value="UniProtKB-EC"/>
</dbReference>
<gene>
    <name evidence="18" type="ORF">NZ47_06145</name>
</gene>
<feature type="compositionally biased region" description="Acidic residues" evidence="16">
    <location>
        <begin position="460"/>
        <end position="471"/>
    </location>
</feature>
<dbReference type="InterPro" id="IPR005738">
    <property type="entry name" value="TopoIII"/>
</dbReference>
<dbReference type="PROSITE" id="PS52039">
    <property type="entry name" value="TOPO_IA_2"/>
    <property type="match status" value="1"/>
</dbReference>
<evidence type="ECO:0000313" key="19">
    <source>
        <dbReference type="Proteomes" id="UP000030993"/>
    </source>
</evidence>
<dbReference type="PRINTS" id="PR00417">
    <property type="entry name" value="PRTPISMRASEI"/>
</dbReference>
<dbReference type="InterPro" id="IPR023405">
    <property type="entry name" value="Topo_IA_core_domain"/>
</dbReference>
<name>A0A0B2K250_9FIRM</name>
<dbReference type="InterPro" id="IPR034144">
    <property type="entry name" value="TOPRIM_TopoIII"/>
</dbReference>
<evidence type="ECO:0000256" key="16">
    <source>
        <dbReference type="SAM" id="MobiDB-lite"/>
    </source>
</evidence>
<reference evidence="18 19" key="1">
    <citation type="journal article" date="2013" name="PLoS ONE">
        <title>Identification and characterization of three novel lipases belonging to families II and V from Anaerovibrio lipolyticus 5ST.</title>
        <authorList>
            <person name="Prive F."/>
            <person name="Kaderbhai N.N."/>
            <person name="Girdwood S."/>
            <person name="Worgan H.J."/>
            <person name="Pinloche E."/>
            <person name="Scollan N.D."/>
            <person name="Huws S.A."/>
            <person name="Newbold C.J."/>
        </authorList>
    </citation>
    <scope>NUCLEOTIDE SEQUENCE [LARGE SCALE GENOMIC DNA]</scope>
    <source>
        <strain evidence="18 19">5S</strain>
    </source>
</reference>
<dbReference type="GO" id="GO:0008270">
    <property type="term" value="F:zinc ion binding"/>
    <property type="evidence" value="ECO:0007669"/>
    <property type="project" value="UniProtKB-KW"/>
</dbReference>
<dbReference type="InterPro" id="IPR023406">
    <property type="entry name" value="Topo_IA_AS"/>
</dbReference>
<evidence type="ECO:0000259" key="17">
    <source>
        <dbReference type="PROSITE" id="PS52039"/>
    </source>
</evidence>
<dbReference type="GO" id="GO:0006265">
    <property type="term" value="P:DNA topological change"/>
    <property type="evidence" value="ECO:0007669"/>
    <property type="project" value="InterPro"/>
</dbReference>
<dbReference type="SUPFAM" id="SSF57783">
    <property type="entry name" value="Zinc beta-ribbon"/>
    <property type="match status" value="2"/>
</dbReference>
<dbReference type="InterPro" id="IPR003601">
    <property type="entry name" value="Topo_IA_2"/>
</dbReference>
<dbReference type="InterPro" id="IPR013498">
    <property type="entry name" value="Topo_IA_Znf"/>
</dbReference>
<feature type="compositionally biased region" description="Polar residues" evidence="16">
    <location>
        <begin position="751"/>
        <end position="760"/>
    </location>
</feature>
<keyword evidence="4" id="KW-0479">Metal-binding</keyword>
<dbReference type="PANTHER" id="PTHR11390:SF21">
    <property type="entry name" value="DNA TOPOISOMERASE 3-ALPHA"/>
    <property type="match status" value="1"/>
</dbReference>
<evidence type="ECO:0000256" key="15">
    <source>
        <dbReference type="ARBA" id="ARBA00032877"/>
    </source>
</evidence>
<evidence type="ECO:0000256" key="1">
    <source>
        <dbReference type="ARBA" id="ARBA00000213"/>
    </source>
</evidence>
<keyword evidence="19" id="KW-1185">Reference proteome</keyword>
<feature type="domain" description="Topo IA-type catalytic" evidence="17">
    <location>
        <begin position="150"/>
        <end position="615"/>
    </location>
</feature>
<dbReference type="PROSITE" id="PS00396">
    <property type="entry name" value="TOPO_IA_1"/>
    <property type="match status" value="1"/>
</dbReference>
<dbReference type="Pfam" id="PF01396">
    <property type="entry name" value="Zn_ribbon_Top1"/>
    <property type="match status" value="2"/>
</dbReference>
<dbReference type="PANTHER" id="PTHR11390">
    <property type="entry name" value="PROKARYOTIC DNA TOPOISOMERASE"/>
    <property type="match status" value="1"/>
</dbReference>
<keyword evidence="7" id="KW-0862">Zinc</keyword>
<dbReference type="Pfam" id="PF01131">
    <property type="entry name" value="Topoisom_bac"/>
    <property type="match status" value="1"/>
</dbReference>
<dbReference type="InterPro" id="IPR003602">
    <property type="entry name" value="Topo_IA_DNA-bd_dom"/>
</dbReference>
<organism evidence="18 19">
    <name type="scientific">Anaerovibrio lipolyticus</name>
    <dbReference type="NCBI Taxonomy" id="82374"/>
    <lineage>
        <taxon>Bacteria</taxon>
        <taxon>Bacillati</taxon>
        <taxon>Bacillota</taxon>
        <taxon>Negativicutes</taxon>
        <taxon>Selenomonadales</taxon>
        <taxon>Selenomonadaceae</taxon>
        <taxon>Anaerovibrio</taxon>
    </lineage>
</organism>
<dbReference type="SUPFAM" id="SSF56712">
    <property type="entry name" value="Prokaryotic type I DNA topoisomerase"/>
    <property type="match status" value="1"/>
</dbReference>
<evidence type="ECO:0000256" key="4">
    <source>
        <dbReference type="ARBA" id="ARBA00022723"/>
    </source>
</evidence>
<feature type="region of interest" description="Disordered" evidence="16">
    <location>
        <begin position="751"/>
        <end position="783"/>
    </location>
</feature>
<keyword evidence="11 18" id="KW-0413">Isomerase</keyword>
<dbReference type="Gene3D" id="1.10.290.10">
    <property type="entry name" value="Topoisomerase I, domain 4"/>
    <property type="match status" value="1"/>
</dbReference>
<evidence type="ECO:0000256" key="8">
    <source>
        <dbReference type="ARBA" id="ARBA00022842"/>
    </source>
</evidence>
<dbReference type="RefSeq" id="WP_039207770.1">
    <property type="nucleotide sequence ID" value="NZ_JSCE01000123.1"/>
</dbReference>
<comment type="caution">
    <text evidence="18">The sequence shown here is derived from an EMBL/GenBank/DDBJ whole genome shotgun (WGS) entry which is preliminary data.</text>
</comment>
<evidence type="ECO:0000256" key="7">
    <source>
        <dbReference type="ARBA" id="ARBA00022833"/>
    </source>
</evidence>
<evidence type="ECO:0000256" key="13">
    <source>
        <dbReference type="ARBA" id="ARBA00031985"/>
    </source>
</evidence>
<dbReference type="NCBIfam" id="TIGR01056">
    <property type="entry name" value="topB"/>
    <property type="match status" value="1"/>
</dbReference>
<dbReference type="SMART" id="SM00436">
    <property type="entry name" value="TOP1Bc"/>
    <property type="match status" value="1"/>
</dbReference>
<dbReference type="AlphaFoldDB" id="A0A0B2K250"/>
<sequence>MRLYIAEKPSMGAEIAKCLPGPMHRGDGFIETQGGVVTWGFGHILRQAEPQEYDEKYKSWRAEDLPIVPTEWKLLVDASCAKQFNIIKGLIDKADEIVHAGDPDREGQLLIDEVLDFVGNTKPVRRILLNALDEKSIKEANSSLRENSEFFNLKQSALARARADWLIGMNLSRAYTLAAQRAGHRRLVLPVGRVKTPTLALVVRREREIENFKPVDYYTIKGKFHHENGDFYATWKPKEIQAGLDSEGRLVDKAVADAKMAEFLEAPTDGVISAYTKSKKQEQQRLPFSLSSLQVLAGKRFGYDPQQVLDTAQKLYERKLTTYPRSDCEYLPTNQFKDNGAILKHLQNFGDEQLAKWAAAADGSIKSRAWNDKKISAHHAIIPTRVPAGAEKLTPMERNIYFLVAQAYIAQFYPVHTYNQTKIEIDYKDELFTASGRVELDLGWKALYTSQTKDKHEENGDNGDNNEEDDSASLPMMKKKDGVAYLEGEMSQKATKPPMRFTTSTLLAAMKDIHKFVKDPESKKKLKDVYGIGTEATRATIIDDLIRRKFMNQTGKKKYLQPTQSAYMLIDAMPEELSYPDFTAIWEDKLHSMADGDGSLSDFIENQVKFTTELCQKAYGAKLQVASTTEGGEAANVCPRCKSGVLLKRHGKNGDFWGCSAFPKCRMTCDDKDGKPDLEGAKARIQSRSFGGGSNFSNGNRRIVTAAASIDESPFGNPYISEEEMAAFNQEFQLMDSFTASSFSGYNETIPSFGNPRNNGNQGGWSKDEPKASAAPMEHLSSEDKKADSKYLCPKCREGSLRRIKGRNGNFWGCSNYPRCTATFDDEKNMPVFN</sequence>
<dbReference type="InterPro" id="IPR013825">
    <property type="entry name" value="Topo_IA_cen_sub2"/>
</dbReference>
<keyword evidence="10" id="KW-0238">DNA-binding</keyword>
<dbReference type="eggNOG" id="COG0550">
    <property type="taxonomic scope" value="Bacteria"/>
</dbReference>
<evidence type="ECO:0000256" key="6">
    <source>
        <dbReference type="ARBA" id="ARBA00022771"/>
    </source>
</evidence>
<dbReference type="Gene3D" id="2.70.20.10">
    <property type="entry name" value="Topoisomerase I, domain 3"/>
    <property type="match status" value="1"/>
</dbReference>
<evidence type="ECO:0000256" key="11">
    <source>
        <dbReference type="ARBA" id="ARBA00023235"/>
    </source>
</evidence>
<dbReference type="InterPro" id="IPR013824">
    <property type="entry name" value="Topo_IA_cen_sub1"/>
</dbReference>
<dbReference type="Proteomes" id="UP000030993">
    <property type="component" value="Unassembled WGS sequence"/>
</dbReference>
<comment type="similarity">
    <text evidence="2">Belongs to the type IA topoisomerase family.</text>
</comment>
<evidence type="ECO:0000256" key="9">
    <source>
        <dbReference type="ARBA" id="ARBA00023029"/>
    </source>
</evidence>
<evidence type="ECO:0000256" key="5">
    <source>
        <dbReference type="ARBA" id="ARBA00022737"/>
    </source>
</evidence>
<dbReference type="Gene3D" id="3.30.65.10">
    <property type="entry name" value="Bacterial Topoisomerase I, domain 1"/>
    <property type="match status" value="2"/>
</dbReference>
<dbReference type="SMART" id="SM00493">
    <property type="entry name" value="TOPRIM"/>
    <property type="match status" value="1"/>
</dbReference>
<keyword evidence="6" id="KW-0863">Zinc-finger</keyword>
<dbReference type="NCBIfam" id="NF005829">
    <property type="entry name" value="PRK07726.1"/>
    <property type="match status" value="1"/>
</dbReference>
<keyword evidence="5" id="KW-0677">Repeat</keyword>
<evidence type="ECO:0000256" key="3">
    <source>
        <dbReference type="ARBA" id="ARBA00012891"/>
    </source>
</evidence>
<evidence type="ECO:0000256" key="10">
    <source>
        <dbReference type="ARBA" id="ARBA00023125"/>
    </source>
</evidence>
<dbReference type="Pfam" id="PF01751">
    <property type="entry name" value="Toprim"/>
    <property type="match status" value="1"/>
</dbReference>
<dbReference type="GO" id="GO:0006281">
    <property type="term" value="P:DNA repair"/>
    <property type="evidence" value="ECO:0007669"/>
    <property type="project" value="TreeGrafter"/>
</dbReference>
<dbReference type="CDD" id="cd00186">
    <property type="entry name" value="TOP1Ac"/>
    <property type="match status" value="1"/>
</dbReference>
<dbReference type="EMBL" id="JSCE01000123">
    <property type="protein sequence ID" value="KHM52212.1"/>
    <property type="molecule type" value="Genomic_DNA"/>
</dbReference>
<accession>A0A0B2K250</accession>
<evidence type="ECO:0000256" key="12">
    <source>
        <dbReference type="ARBA" id="ARBA00030003"/>
    </source>
</evidence>